<dbReference type="VEuPathDB" id="FungiDB:H257_04787"/>
<dbReference type="AlphaFoldDB" id="W4GVJ8"/>
<dbReference type="RefSeq" id="XP_009827715.1">
    <property type="nucleotide sequence ID" value="XM_009829413.1"/>
</dbReference>
<dbReference type="GeneID" id="20806783"/>
<name>W4GVJ8_APHAT</name>
<sequence length="109" mass="12093">MHGLAVVDDLWLRAWSRTVETTNPAEFQANTAFNLSKYGSLAMVARTLMSISGTLSVVGTSALFALGTMFWMISRLYIQPAREMKRVNKTTMTPERISECSNIEPEACA</sequence>
<organism evidence="2">
    <name type="scientific">Aphanomyces astaci</name>
    <name type="common">Crayfish plague agent</name>
    <dbReference type="NCBI Taxonomy" id="112090"/>
    <lineage>
        <taxon>Eukaryota</taxon>
        <taxon>Sar</taxon>
        <taxon>Stramenopiles</taxon>
        <taxon>Oomycota</taxon>
        <taxon>Saprolegniomycetes</taxon>
        <taxon>Saprolegniales</taxon>
        <taxon>Verrucalvaceae</taxon>
        <taxon>Aphanomyces</taxon>
    </lineage>
</organism>
<proteinExistence type="predicted"/>
<gene>
    <name evidence="2" type="ORF">H257_04787</name>
</gene>
<evidence type="ECO:0000256" key="1">
    <source>
        <dbReference type="SAM" id="Phobius"/>
    </source>
</evidence>
<keyword evidence="1" id="KW-0812">Transmembrane</keyword>
<dbReference type="EMBL" id="KI913121">
    <property type="protein sequence ID" value="ETV83044.1"/>
    <property type="molecule type" value="Genomic_DNA"/>
</dbReference>
<keyword evidence="1" id="KW-0472">Membrane</keyword>
<accession>W4GVJ8</accession>
<feature type="transmembrane region" description="Helical" evidence="1">
    <location>
        <begin position="55"/>
        <end position="78"/>
    </location>
</feature>
<keyword evidence="1" id="KW-1133">Transmembrane helix</keyword>
<protein>
    <submittedName>
        <fullName evidence="2">Uncharacterized protein</fullName>
    </submittedName>
</protein>
<evidence type="ECO:0000313" key="2">
    <source>
        <dbReference type="EMBL" id="ETV83044.1"/>
    </source>
</evidence>
<reference evidence="2" key="1">
    <citation type="submission" date="2013-12" db="EMBL/GenBank/DDBJ databases">
        <title>The Genome Sequence of Aphanomyces astaci APO3.</title>
        <authorList>
            <consortium name="The Broad Institute Genomics Platform"/>
            <person name="Russ C."/>
            <person name="Tyler B."/>
            <person name="van West P."/>
            <person name="Dieguez-Uribeondo J."/>
            <person name="Young S.K."/>
            <person name="Zeng Q."/>
            <person name="Gargeya S."/>
            <person name="Fitzgerald M."/>
            <person name="Abouelleil A."/>
            <person name="Alvarado L."/>
            <person name="Chapman S.B."/>
            <person name="Gainer-Dewar J."/>
            <person name="Goldberg J."/>
            <person name="Griggs A."/>
            <person name="Gujja S."/>
            <person name="Hansen M."/>
            <person name="Howarth C."/>
            <person name="Imamovic A."/>
            <person name="Ireland A."/>
            <person name="Larimer J."/>
            <person name="McCowan C."/>
            <person name="Murphy C."/>
            <person name="Pearson M."/>
            <person name="Poon T.W."/>
            <person name="Priest M."/>
            <person name="Roberts A."/>
            <person name="Saif S."/>
            <person name="Shea T."/>
            <person name="Sykes S."/>
            <person name="Wortman J."/>
            <person name="Nusbaum C."/>
            <person name="Birren B."/>
        </authorList>
    </citation>
    <scope>NUCLEOTIDE SEQUENCE [LARGE SCALE GENOMIC DNA]</scope>
    <source>
        <strain evidence="2">APO3</strain>
    </source>
</reference>